<dbReference type="InterPro" id="IPR003439">
    <property type="entry name" value="ABC_transporter-like_ATP-bd"/>
</dbReference>
<dbReference type="InterPro" id="IPR003593">
    <property type="entry name" value="AAA+_ATPase"/>
</dbReference>
<dbReference type="PANTHER" id="PTHR42794">
    <property type="entry name" value="HEMIN IMPORT ATP-BINDING PROTEIN HMUV"/>
    <property type="match status" value="1"/>
</dbReference>
<dbReference type="GeneID" id="89289443"/>
<dbReference type="PROSITE" id="PS50893">
    <property type="entry name" value="ABC_TRANSPORTER_2"/>
    <property type="match status" value="1"/>
</dbReference>
<feature type="domain" description="ABC transporter" evidence="5">
    <location>
        <begin position="6"/>
        <end position="243"/>
    </location>
</feature>
<dbReference type="PANTHER" id="PTHR42794:SF1">
    <property type="entry name" value="HEMIN IMPORT ATP-BINDING PROTEIN HMUV"/>
    <property type="match status" value="1"/>
</dbReference>
<proteinExistence type="predicted"/>
<keyword evidence="7" id="KW-1185">Reference proteome</keyword>
<gene>
    <name evidence="6" type="ORF">PABY_14310</name>
</gene>
<accession>A0ABN6ZNS9</accession>
<dbReference type="RefSeq" id="WP_338248646.1">
    <property type="nucleotide sequence ID" value="NZ_AP028907.1"/>
</dbReference>
<evidence type="ECO:0000313" key="6">
    <source>
        <dbReference type="EMBL" id="BES81864.1"/>
    </source>
</evidence>
<evidence type="ECO:0000256" key="3">
    <source>
        <dbReference type="ARBA" id="ARBA00022840"/>
    </source>
</evidence>
<dbReference type="GO" id="GO:0005524">
    <property type="term" value="F:ATP binding"/>
    <property type="evidence" value="ECO:0007669"/>
    <property type="project" value="UniProtKB-KW"/>
</dbReference>
<keyword evidence="1" id="KW-0813">Transport</keyword>
<protein>
    <submittedName>
        <fullName evidence="6">ABC transporter ATP-binding protein</fullName>
    </submittedName>
</protein>
<evidence type="ECO:0000259" key="5">
    <source>
        <dbReference type="PROSITE" id="PS50893"/>
    </source>
</evidence>
<dbReference type="InterPro" id="IPR027417">
    <property type="entry name" value="P-loop_NTPase"/>
</dbReference>
<keyword evidence="3 6" id="KW-0067">ATP-binding</keyword>
<evidence type="ECO:0000256" key="2">
    <source>
        <dbReference type="ARBA" id="ARBA00022741"/>
    </source>
</evidence>
<reference evidence="6 7" key="1">
    <citation type="submission" date="2023-09" db="EMBL/GenBank/DDBJ databases">
        <title>Pyrofollis japonicus gen. nov. sp. nov., a novel member of the family Pyrodictiaceae isolated from the Iheya North hydrothermal field.</title>
        <authorList>
            <person name="Miyazaki U."/>
            <person name="Sanari M."/>
            <person name="Tame A."/>
            <person name="Kitajima M."/>
            <person name="Okamoto A."/>
            <person name="Sawayama S."/>
            <person name="Miyazaki J."/>
            <person name="Takai K."/>
            <person name="Nakagawa S."/>
        </authorList>
    </citation>
    <scope>NUCLEOTIDE SEQUENCE [LARGE SCALE GENOMIC DNA]</scope>
    <source>
        <strain evidence="6 7">AV2</strain>
    </source>
</reference>
<dbReference type="SMART" id="SM00382">
    <property type="entry name" value="AAA"/>
    <property type="match status" value="1"/>
</dbReference>
<dbReference type="Gene3D" id="3.40.50.300">
    <property type="entry name" value="P-loop containing nucleotide triphosphate hydrolases"/>
    <property type="match status" value="1"/>
</dbReference>
<sequence>MAAEPLRALSVYAERGGSPVLRGVTLEAPPGEVTVVLGPNGAGKTTLLQVLGGLHRPSRGRVLLGDLDVHALAARDRARLIAYVPAVLEAPGLGQRVEEFVAASRYPLHRGLGLGPEREDLEEAWRQLSRVEADRLAGRKLSALSSGEKQRALLAHALARGSRVLLVDEPTSFLDMRGKLLVYKLLREEARRGRVVVAVTHDMLLAGLYADQVVLLSEGRVVAQGTPTEVLSPELLEKVFHVRVELLRLGGRVVPLPVDTA</sequence>
<keyword evidence="2" id="KW-0547">Nucleotide-binding</keyword>
<dbReference type="Pfam" id="PF00005">
    <property type="entry name" value="ABC_tran"/>
    <property type="match status" value="1"/>
</dbReference>
<evidence type="ECO:0000313" key="7">
    <source>
        <dbReference type="Proteomes" id="UP001341135"/>
    </source>
</evidence>
<organism evidence="6 7">
    <name type="scientific">Pyrodictium abyssi</name>
    <dbReference type="NCBI Taxonomy" id="54256"/>
    <lineage>
        <taxon>Archaea</taxon>
        <taxon>Thermoproteota</taxon>
        <taxon>Thermoprotei</taxon>
        <taxon>Desulfurococcales</taxon>
        <taxon>Pyrodictiaceae</taxon>
        <taxon>Pyrodictium</taxon>
    </lineage>
</organism>
<dbReference type="SUPFAM" id="SSF52540">
    <property type="entry name" value="P-loop containing nucleoside triphosphate hydrolases"/>
    <property type="match status" value="1"/>
</dbReference>
<keyword evidence="4" id="KW-1278">Translocase</keyword>
<dbReference type="Proteomes" id="UP001341135">
    <property type="component" value="Chromosome"/>
</dbReference>
<evidence type="ECO:0000256" key="1">
    <source>
        <dbReference type="ARBA" id="ARBA00022448"/>
    </source>
</evidence>
<dbReference type="EMBL" id="AP028907">
    <property type="protein sequence ID" value="BES81864.1"/>
    <property type="molecule type" value="Genomic_DNA"/>
</dbReference>
<evidence type="ECO:0000256" key="4">
    <source>
        <dbReference type="ARBA" id="ARBA00022967"/>
    </source>
</evidence>
<name>A0ABN6ZNS9_9CREN</name>
<dbReference type="CDD" id="cd03214">
    <property type="entry name" value="ABC_Iron-Siderophores_B12_Hemin"/>
    <property type="match status" value="1"/>
</dbReference>